<keyword evidence="5" id="KW-1133">Transmembrane helix</keyword>
<keyword evidence="8" id="KW-1185">Reference proteome</keyword>
<evidence type="ECO:0000313" key="8">
    <source>
        <dbReference type="Proteomes" id="UP001608902"/>
    </source>
</evidence>
<dbReference type="InterPro" id="IPR007053">
    <property type="entry name" value="LRAT_dom"/>
</dbReference>
<evidence type="ECO:0000256" key="2">
    <source>
        <dbReference type="ARBA" id="ARBA00022679"/>
    </source>
</evidence>
<evidence type="ECO:0000256" key="4">
    <source>
        <dbReference type="ARBA" id="ARBA00023098"/>
    </source>
</evidence>
<dbReference type="EMBL" id="JBGFUD010013478">
    <property type="protein sequence ID" value="MFH4983721.1"/>
    <property type="molecule type" value="Genomic_DNA"/>
</dbReference>
<dbReference type="GO" id="GO:0016787">
    <property type="term" value="F:hydrolase activity"/>
    <property type="evidence" value="ECO:0007669"/>
    <property type="project" value="UniProtKB-KW"/>
</dbReference>
<keyword evidence="5" id="KW-0472">Membrane</keyword>
<feature type="domain" description="LRAT" evidence="6">
    <location>
        <begin position="33"/>
        <end position="164"/>
    </location>
</feature>
<protein>
    <recommendedName>
        <fullName evidence="6">LRAT domain-containing protein</fullName>
    </recommendedName>
</protein>
<dbReference type="Gene3D" id="3.90.1720.10">
    <property type="entry name" value="endopeptidase domain like (from Nostoc punctiforme)"/>
    <property type="match status" value="1"/>
</dbReference>
<proteinExistence type="inferred from homology"/>
<dbReference type="PANTHER" id="PTHR13943">
    <property type="entry name" value="HRAS-LIKE SUPPRESSOR - RELATED"/>
    <property type="match status" value="1"/>
</dbReference>
<dbReference type="InterPro" id="IPR051496">
    <property type="entry name" value="H-rev107_PLA/AT"/>
</dbReference>
<keyword evidence="4" id="KW-0443">Lipid metabolism</keyword>
<dbReference type="AlphaFoldDB" id="A0ABD6EV18"/>
<keyword evidence="5" id="KW-0812">Transmembrane</keyword>
<keyword evidence="3" id="KW-0378">Hydrolase</keyword>
<evidence type="ECO:0000256" key="3">
    <source>
        <dbReference type="ARBA" id="ARBA00022801"/>
    </source>
</evidence>
<reference evidence="7 8" key="1">
    <citation type="submission" date="2024-08" db="EMBL/GenBank/DDBJ databases">
        <title>Gnathostoma spinigerum genome.</title>
        <authorList>
            <person name="Gonzalez-Bertolin B."/>
            <person name="Monzon S."/>
            <person name="Zaballos A."/>
            <person name="Jimenez P."/>
            <person name="Dekumyoy P."/>
            <person name="Varona S."/>
            <person name="Cuesta I."/>
            <person name="Sumanam S."/>
            <person name="Adisakwattana P."/>
            <person name="Gasser R.B."/>
            <person name="Hernandez-Gonzalez A."/>
            <person name="Young N.D."/>
            <person name="Perteguer M.J."/>
        </authorList>
    </citation>
    <scope>NUCLEOTIDE SEQUENCE [LARGE SCALE GENOMIC DNA]</scope>
    <source>
        <strain evidence="7">AL3</strain>
        <tissue evidence="7">Liver</tissue>
    </source>
</reference>
<keyword evidence="2" id="KW-0808">Transferase</keyword>
<dbReference type="Pfam" id="PF04970">
    <property type="entry name" value="LRAT"/>
    <property type="match status" value="1"/>
</dbReference>
<evidence type="ECO:0000256" key="1">
    <source>
        <dbReference type="ARBA" id="ARBA00007824"/>
    </source>
</evidence>
<sequence>MINPGEFKSAWMSANELAGHLEYGDLIEFRRDGGGRRPAIYSHWAVFIERYEGKYYVAHYATEEGDFDVPVGEGVSSTDSVGMLSSKIKNGSSAEICRNELSEVAGSDPCRINNGFDAECRPLPPPIIVERANLKLGHRQYSLLFNNCEHFVKYCRYGKRGSDQALIAKSLLVGSAAFVVSGSLSVAVACGAIGYGIGMVSRSVRYSSPNFFNTLLR</sequence>
<dbReference type="Proteomes" id="UP001608902">
    <property type="component" value="Unassembled WGS sequence"/>
</dbReference>
<feature type="transmembrane region" description="Helical" evidence="5">
    <location>
        <begin position="171"/>
        <end position="197"/>
    </location>
</feature>
<comment type="caution">
    <text evidence="7">The sequence shown here is derived from an EMBL/GenBank/DDBJ whole genome shotgun (WGS) entry which is preliminary data.</text>
</comment>
<comment type="similarity">
    <text evidence="1">Belongs to the H-rev107 family.</text>
</comment>
<dbReference type="GO" id="GO:0016740">
    <property type="term" value="F:transferase activity"/>
    <property type="evidence" value="ECO:0007669"/>
    <property type="project" value="UniProtKB-KW"/>
</dbReference>
<gene>
    <name evidence="7" type="ORF">AB6A40_010430</name>
</gene>
<evidence type="ECO:0000256" key="5">
    <source>
        <dbReference type="SAM" id="Phobius"/>
    </source>
</evidence>
<dbReference type="PANTHER" id="PTHR13943:SF77">
    <property type="entry name" value="LRAT DOMAIN-CONTAINING PROTEIN"/>
    <property type="match status" value="1"/>
</dbReference>
<evidence type="ECO:0000259" key="6">
    <source>
        <dbReference type="PROSITE" id="PS51934"/>
    </source>
</evidence>
<dbReference type="GO" id="GO:0006629">
    <property type="term" value="P:lipid metabolic process"/>
    <property type="evidence" value="ECO:0007669"/>
    <property type="project" value="UniProtKB-KW"/>
</dbReference>
<name>A0ABD6EV18_9BILA</name>
<evidence type="ECO:0000313" key="7">
    <source>
        <dbReference type="EMBL" id="MFH4983721.1"/>
    </source>
</evidence>
<organism evidence="7 8">
    <name type="scientific">Gnathostoma spinigerum</name>
    <dbReference type="NCBI Taxonomy" id="75299"/>
    <lineage>
        <taxon>Eukaryota</taxon>
        <taxon>Metazoa</taxon>
        <taxon>Ecdysozoa</taxon>
        <taxon>Nematoda</taxon>
        <taxon>Chromadorea</taxon>
        <taxon>Rhabditida</taxon>
        <taxon>Spirurina</taxon>
        <taxon>Gnathostomatomorpha</taxon>
        <taxon>Gnathostomatoidea</taxon>
        <taxon>Gnathostomatidae</taxon>
        <taxon>Gnathostoma</taxon>
    </lineage>
</organism>
<dbReference type="PROSITE" id="PS51934">
    <property type="entry name" value="LRAT"/>
    <property type="match status" value="1"/>
</dbReference>
<accession>A0ABD6EV18</accession>